<dbReference type="GO" id="GO:0030041">
    <property type="term" value="P:actin filament polymerization"/>
    <property type="evidence" value="ECO:0007669"/>
    <property type="project" value="TreeGrafter"/>
</dbReference>
<dbReference type="AlphaFoldDB" id="A0A090LPE1"/>
<feature type="compositionally biased region" description="Pro residues" evidence="1">
    <location>
        <begin position="64"/>
        <end position="83"/>
    </location>
</feature>
<feature type="compositionally biased region" description="Low complexity" evidence="1">
    <location>
        <begin position="308"/>
        <end position="324"/>
    </location>
</feature>
<dbReference type="PANTHER" id="PTHR45691:SF6">
    <property type="entry name" value="PROTEIN DIAPHANOUS"/>
    <property type="match status" value="1"/>
</dbReference>
<evidence type="ECO:0000259" key="2">
    <source>
        <dbReference type="PROSITE" id="PS51082"/>
    </source>
</evidence>
<dbReference type="STRING" id="34506.A0A090LPE1"/>
<evidence type="ECO:0000313" key="6">
    <source>
        <dbReference type="WormBase" id="SRAE_X000094900"/>
    </source>
</evidence>
<feature type="region of interest" description="Disordered" evidence="1">
    <location>
        <begin position="689"/>
        <end position="710"/>
    </location>
</feature>
<name>A0A090LPE1_STRRB</name>
<feature type="region of interest" description="Disordered" evidence="1">
    <location>
        <begin position="169"/>
        <end position="190"/>
    </location>
</feature>
<feature type="region of interest" description="Disordered" evidence="1">
    <location>
        <begin position="521"/>
        <end position="578"/>
    </location>
</feature>
<feature type="region of interest" description="Disordered" evidence="1">
    <location>
        <begin position="741"/>
        <end position="794"/>
    </location>
</feature>
<feature type="compositionally biased region" description="Polar residues" evidence="1">
    <location>
        <begin position="765"/>
        <end position="794"/>
    </location>
</feature>
<feature type="region of interest" description="Disordered" evidence="1">
    <location>
        <begin position="301"/>
        <end position="326"/>
    </location>
</feature>
<dbReference type="InterPro" id="IPR051412">
    <property type="entry name" value="Formin_Homology_Diaphanous_sf"/>
</dbReference>
<evidence type="ECO:0000313" key="5">
    <source>
        <dbReference type="WBParaSite" id="SRAE_X000094900.1"/>
    </source>
</evidence>
<feature type="region of interest" description="Disordered" evidence="1">
    <location>
        <begin position="841"/>
        <end position="865"/>
    </location>
</feature>
<evidence type="ECO:0000256" key="1">
    <source>
        <dbReference type="SAM" id="MobiDB-lite"/>
    </source>
</evidence>
<feature type="compositionally biased region" description="Low complexity" evidence="1">
    <location>
        <begin position="745"/>
        <end position="764"/>
    </location>
</feature>
<feature type="region of interest" description="Disordered" evidence="1">
    <location>
        <begin position="49"/>
        <end position="89"/>
    </location>
</feature>
<feature type="compositionally biased region" description="Polar residues" evidence="1">
    <location>
        <begin position="551"/>
        <end position="572"/>
    </location>
</feature>
<dbReference type="WBParaSite" id="SRAE_X000094900.1">
    <property type="protein sequence ID" value="SRAE_X000094900.1"/>
    <property type="gene ID" value="WBGene00266512"/>
</dbReference>
<feature type="domain" description="WH2" evidence="2">
    <location>
        <begin position="3"/>
        <end position="20"/>
    </location>
</feature>
<feature type="compositionally biased region" description="Polar residues" evidence="1">
    <location>
        <begin position="524"/>
        <end position="533"/>
    </location>
</feature>
<feature type="compositionally biased region" description="Basic and acidic residues" evidence="1">
    <location>
        <begin position="534"/>
        <end position="548"/>
    </location>
</feature>
<feature type="compositionally biased region" description="Low complexity" evidence="1">
    <location>
        <begin position="844"/>
        <end position="856"/>
    </location>
</feature>
<feature type="compositionally biased region" description="Low complexity" evidence="1">
    <location>
        <begin position="699"/>
        <end position="710"/>
    </location>
</feature>
<proteinExistence type="predicted"/>
<reference evidence="3 4" key="1">
    <citation type="submission" date="2014-09" db="EMBL/GenBank/DDBJ databases">
        <authorList>
            <person name="Martin A.A."/>
        </authorList>
    </citation>
    <scope>NUCLEOTIDE SEQUENCE</scope>
    <source>
        <strain evidence="4">ED321</strain>
        <strain evidence="3">ED321 Heterogonic</strain>
    </source>
</reference>
<dbReference type="OrthoDB" id="5877983at2759"/>
<feature type="compositionally biased region" description="Pro residues" evidence="1">
    <location>
        <begin position="178"/>
        <end position="190"/>
    </location>
</feature>
<reference evidence="5" key="2">
    <citation type="submission" date="2020-12" db="UniProtKB">
        <authorList>
            <consortium name="WormBaseParasite"/>
        </authorList>
    </citation>
    <scope>IDENTIFICATION</scope>
</reference>
<feature type="region of interest" description="Disordered" evidence="1">
    <location>
        <begin position="345"/>
        <end position="372"/>
    </location>
</feature>
<dbReference type="Proteomes" id="UP000035682">
    <property type="component" value="Unplaced"/>
</dbReference>
<dbReference type="GO" id="GO:0005884">
    <property type="term" value="C:actin filament"/>
    <property type="evidence" value="ECO:0007669"/>
    <property type="project" value="TreeGrafter"/>
</dbReference>
<evidence type="ECO:0000313" key="3">
    <source>
        <dbReference type="EMBL" id="CEF71626.1"/>
    </source>
</evidence>
<feature type="compositionally biased region" description="Polar residues" evidence="1">
    <location>
        <begin position="689"/>
        <end position="698"/>
    </location>
</feature>
<dbReference type="SUPFAM" id="SSF101447">
    <property type="entry name" value="Formin homology 2 domain (FH2 domain)"/>
    <property type="match status" value="1"/>
</dbReference>
<dbReference type="EMBL" id="LN609530">
    <property type="protein sequence ID" value="CEF71626.1"/>
    <property type="molecule type" value="Genomic_DNA"/>
</dbReference>
<sequence>MFSGHPILAEIRQGTRLRPTKTVDKSKPVIVADGETLNTLLDESKIPNKPLNCENSLSNKVDGIPPPPPPIPTSNIPPPPVPPIGGVSKPKTVNQPVNTKFHNLGGKVTIDQDEFIKSIQHGFKLKPTVTNDKSGLIFDEEQLEIINAAKNQDDSNNGKRKVLVEFKKPEETLSTQQQPPPPPPPLMNVPMPPPPPPGLRIANNDSHNVIKKQGKPITNPKLLALGGGSAINVDKDEFLNSIKSGLKLKKVEVHEKNQLFFDDEELQHLSKVRDETKASSSNLSSYTASSENLLNSSYATSTSSLHNGDSYSSTSSLLMDSTGSHEPIKKKEFKWKVRDVKEETPPAHIDAGWNEEEKKWNPEKIQDEIPKGSAKARIAMLAKLTGSNESLSSNGSGSISKYKPSQIKKDLFEKKDDTKSKNEENKIIKPVKKLDYTMFENNNNDKNYNNNSYNKNKYINNSDEKKVAKKFGEKKSNIEDSFDFDGITLNDDEANEIMKEAMKLEEKPIPKPLDRSLYEAKFGGSTNSLSDNTLNDRRDRDITPKPLDKSLLTSPFINNTSTELPTSAQPSPRASPGRFDKEELEAKFGGGQTINSTNNKDDFKQNKEVIIKIEPQKEVKKKFIKKEKPLSSTLNILPVPSDEINKPKVAVNGKIKSNEELNIPLNIDTKNTSLKTGTVSALRNQFQKSVTPSPENNTLGTLSSSVKSRSLSPLAVETDGIVSPSLSQYKTAPTSAVSCRTVNTNSESSSPISISPVSSNDSINGIKNTGNNSKEFSNGSSTFGRYNPKNNNSNASRFEELRKSFNVKKDDTQLTSKLGNNNSSPISGEHIWKQAIKDKTSSKNVNNNNNNNNNNNISNEKDGIKKNRAVPIRLTNEYKRFR</sequence>
<dbReference type="RefSeq" id="XP_024510822.1">
    <property type="nucleotide sequence ID" value="XM_024645355.1"/>
</dbReference>
<dbReference type="PROSITE" id="PS51082">
    <property type="entry name" value="WH2"/>
    <property type="match status" value="2"/>
</dbReference>
<dbReference type="CTD" id="36384006"/>
<feature type="compositionally biased region" description="Basic and acidic residues" evidence="1">
    <location>
        <begin position="355"/>
        <end position="370"/>
    </location>
</feature>
<dbReference type="WormBase" id="SRAE_X000094900">
    <property type="protein sequence ID" value="SRP06510"/>
    <property type="gene ID" value="WBGene00266512"/>
</dbReference>
<dbReference type="GeneID" id="36384006"/>
<protein>
    <submittedName>
        <fullName evidence="3 5">WH2 domain and Formin, FH2 domain-containing protein</fullName>
    </submittedName>
</protein>
<dbReference type="InterPro" id="IPR003124">
    <property type="entry name" value="WH2_dom"/>
</dbReference>
<organism evidence="3">
    <name type="scientific">Strongyloides ratti</name>
    <name type="common">Parasitic roundworm</name>
    <dbReference type="NCBI Taxonomy" id="34506"/>
    <lineage>
        <taxon>Eukaryota</taxon>
        <taxon>Metazoa</taxon>
        <taxon>Ecdysozoa</taxon>
        <taxon>Nematoda</taxon>
        <taxon>Chromadorea</taxon>
        <taxon>Rhabditida</taxon>
        <taxon>Tylenchina</taxon>
        <taxon>Panagrolaimomorpha</taxon>
        <taxon>Strongyloidoidea</taxon>
        <taxon>Strongyloididae</taxon>
        <taxon>Strongyloides</taxon>
    </lineage>
</organism>
<keyword evidence="4" id="KW-1185">Reference proteome</keyword>
<gene>
    <name evidence="3 5 6" type="ORF">SRAE_X000094900</name>
</gene>
<dbReference type="GO" id="GO:0003779">
    <property type="term" value="F:actin binding"/>
    <property type="evidence" value="ECO:0007669"/>
    <property type="project" value="InterPro"/>
</dbReference>
<feature type="domain" description="WH2" evidence="2">
    <location>
        <begin position="234"/>
        <end position="251"/>
    </location>
</feature>
<evidence type="ECO:0000313" key="4">
    <source>
        <dbReference type="Proteomes" id="UP000035682"/>
    </source>
</evidence>
<accession>A0A090LPE1</accession>
<dbReference type="Pfam" id="PF02205">
    <property type="entry name" value="WH2"/>
    <property type="match status" value="3"/>
</dbReference>
<dbReference type="SMART" id="SM00246">
    <property type="entry name" value="WH2"/>
    <property type="match status" value="3"/>
</dbReference>
<dbReference type="PANTHER" id="PTHR45691">
    <property type="entry name" value="PROTEIN DIAPHANOUS"/>
    <property type="match status" value="1"/>
</dbReference>